<comment type="caution">
    <text evidence="4">The sequence shown here is derived from an EMBL/GenBank/DDBJ whole genome shotgun (WGS) entry which is preliminary data.</text>
</comment>
<feature type="domain" description="HTH CENPB-type" evidence="3">
    <location>
        <begin position="71"/>
        <end position="149"/>
    </location>
</feature>
<name>A0ABN7XP19_GIGMA</name>
<feature type="non-terminal residue" evidence="4">
    <location>
        <position position="1"/>
    </location>
</feature>
<dbReference type="Proteomes" id="UP000789901">
    <property type="component" value="Unassembled WGS sequence"/>
</dbReference>
<dbReference type="InterPro" id="IPR006600">
    <property type="entry name" value="HTH_CenpB_DNA-bd_dom"/>
</dbReference>
<keyword evidence="5" id="KW-1185">Reference proteome</keyword>
<protein>
    <submittedName>
        <fullName evidence="4">39688_t:CDS:1</fullName>
    </submittedName>
</protein>
<dbReference type="Pfam" id="PF04218">
    <property type="entry name" value="CENP-B_N"/>
    <property type="match status" value="1"/>
</dbReference>
<dbReference type="PROSITE" id="PS51253">
    <property type="entry name" value="HTH_CENPB"/>
    <property type="match status" value="1"/>
</dbReference>
<evidence type="ECO:0000256" key="2">
    <source>
        <dbReference type="ARBA" id="ARBA00023242"/>
    </source>
</evidence>
<dbReference type="Gene3D" id="1.10.10.60">
    <property type="entry name" value="Homeodomain-like"/>
    <property type="match status" value="2"/>
</dbReference>
<dbReference type="SUPFAM" id="SSF46689">
    <property type="entry name" value="Homeodomain-like"/>
    <property type="match status" value="1"/>
</dbReference>
<feature type="non-terminal residue" evidence="4">
    <location>
        <position position="169"/>
    </location>
</feature>
<organism evidence="4 5">
    <name type="scientific">Gigaspora margarita</name>
    <dbReference type="NCBI Taxonomy" id="4874"/>
    <lineage>
        <taxon>Eukaryota</taxon>
        <taxon>Fungi</taxon>
        <taxon>Fungi incertae sedis</taxon>
        <taxon>Mucoromycota</taxon>
        <taxon>Glomeromycotina</taxon>
        <taxon>Glomeromycetes</taxon>
        <taxon>Diversisporales</taxon>
        <taxon>Gigasporaceae</taxon>
        <taxon>Gigaspora</taxon>
    </lineage>
</organism>
<evidence type="ECO:0000313" key="4">
    <source>
        <dbReference type="EMBL" id="CAG8856987.1"/>
    </source>
</evidence>
<proteinExistence type="predicted"/>
<dbReference type="InterPro" id="IPR007889">
    <property type="entry name" value="HTH_Psq"/>
</dbReference>
<dbReference type="InterPro" id="IPR009057">
    <property type="entry name" value="Homeodomain-like_sf"/>
</dbReference>
<keyword evidence="2" id="KW-0539">Nucleus</keyword>
<sequence>NITKKSRTVSTVSKKVRRSWTVREKLMVIYYSERAQNNRATGRRFDIEPKQVRDWQSKKQELLNSAPYLLTLNRGRPAQYPLLEKRLVEWIETLRNKQMAVTRKMVVTKAKQLGRINEIKEAYPNIVDFRFSNGWLNGFLFRNELSNRRRTTVSQHLPEDLINLQNEFL</sequence>
<dbReference type="EMBL" id="CAJVQB010166115">
    <property type="protein sequence ID" value="CAG8856987.1"/>
    <property type="molecule type" value="Genomic_DNA"/>
</dbReference>
<dbReference type="Pfam" id="PF03221">
    <property type="entry name" value="HTH_Tnp_Tc5"/>
    <property type="match status" value="1"/>
</dbReference>
<dbReference type="SMART" id="SM00674">
    <property type="entry name" value="CENPB"/>
    <property type="match status" value="1"/>
</dbReference>
<evidence type="ECO:0000259" key="3">
    <source>
        <dbReference type="PROSITE" id="PS51253"/>
    </source>
</evidence>
<reference evidence="4 5" key="1">
    <citation type="submission" date="2021-06" db="EMBL/GenBank/DDBJ databases">
        <authorList>
            <person name="Kallberg Y."/>
            <person name="Tangrot J."/>
            <person name="Rosling A."/>
        </authorList>
    </citation>
    <scope>NUCLEOTIDE SEQUENCE [LARGE SCALE GENOMIC DNA]</scope>
    <source>
        <strain evidence="4 5">120-4 pot B 10/14</strain>
    </source>
</reference>
<accession>A0ABN7XP19</accession>
<gene>
    <name evidence="4" type="ORF">GMARGA_LOCUS45808</name>
</gene>
<evidence type="ECO:0000256" key="1">
    <source>
        <dbReference type="ARBA" id="ARBA00023125"/>
    </source>
</evidence>
<evidence type="ECO:0000313" key="5">
    <source>
        <dbReference type="Proteomes" id="UP000789901"/>
    </source>
</evidence>
<keyword evidence="1" id="KW-0238">DNA-binding</keyword>